<evidence type="ECO:0000256" key="2">
    <source>
        <dbReference type="ARBA" id="ARBA00012162"/>
    </source>
</evidence>
<dbReference type="EC" id="2.1.1.107" evidence="2"/>
<dbReference type="SUPFAM" id="SSF53790">
    <property type="entry name" value="Tetrapyrrole methylase"/>
    <property type="match status" value="1"/>
</dbReference>
<dbReference type="Gene3D" id="3.40.1010.10">
    <property type="entry name" value="Cobalt-precorrin-4 Transmethylase, Domain 1"/>
    <property type="match status" value="1"/>
</dbReference>
<keyword evidence="10" id="KW-1185">Reference proteome</keyword>
<dbReference type="PANTHER" id="PTHR45790">
    <property type="entry name" value="SIROHEME SYNTHASE-RELATED"/>
    <property type="match status" value="1"/>
</dbReference>
<keyword evidence="4 7" id="KW-0808">Transferase</keyword>
<feature type="non-terminal residue" evidence="9">
    <location>
        <position position="1"/>
    </location>
</feature>
<dbReference type="FunFam" id="3.40.1010.10:FF:000001">
    <property type="entry name" value="Siroheme synthase"/>
    <property type="match status" value="1"/>
</dbReference>
<dbReference type="RefSeq" id="WP_379783925.1">
    <property type="nucleotide sequence ID" value="NZ_JBHSWW010000504.1"/>
</dbReference>
<dbReference type="GO" id="GO:0004851">
    <property type="term" value="F:uroporphyrin-III C-methyltransferase activity"/>
    <property type="evidence" value="ECO:0007669"/>
    <property type="project" value="UniProtKB-EC"/>
</dbReference>
<dbReference type="NCBIfam" id="TIGR01469">
    <property type="entry name" value="cobA_cysG_Cterm"/>
    <property type="match status" value="1"/>
</dbReference>
<evidence type="ECO:0000256" key="1">
    <source>
        <dbReference type="ARBA" id="ARBA00011738"/>
    </source>
</evidence>
<dbReference type="InterPro" id="IPR006366">
    <property type="entry name" value="CobA/CysG_C"/>
</dbReference>
<dbReference type="PROSITE" id="PS00840">
    <property type="entry name" value="SUMT_2"/>
    <property type="match status" value="1"/>
</dbReference>
<evidence type="ECO:0000256" key="6">
    <source>
        <dbReference type="ARBA" id="ARBA00023244"/>
    </source>
</evidence>
<dbReference type="Pfam" id="PF00590">
    <property type="entry name" value="TP_methylase"/>
    <property type="match status" value="1"/>
</dbReference>
<accession>A0ABD5SDS3</accession>
<dbReference type="InterPro" id="IPR014776">
    <property type="entry name" value="4pyrrole_Mease_sub2"/>
</dbReference>
<evidence type="ECO:0000256" key="4">
    <source>
        <dbReference type="ARBA" id="ARBA00022679"/>
    </source>
</evidence>
<dbReference type="InterPro" id="IPR000878">
    <property type="entry name" value="4pyrrol_Mease"/>
</dbReference>
<dbReference type="GO" id="GO:0019354">
    <property type="term" value="P:siroheme biosynthetic process"/>
    <property type="evidence" value="ECO:0007669"/>
    <property type="project" value="UniProtKB-ARBA"/>
</dbReference>
<reference evidence="9 10" key="1">
    <citation type="journal article" date="2019" name="Int. J. Syst. Evol. Microbiol.">
        <title>The Global Catalogue of Microorganisms (GCM) 10K type strain sequencing project: providing services to taxonomists for standard genome sequencing and annotation.</title>
        <authorList>
            <consortium name="The Broad Institute Genomics Platform"/>
            <consortium name="The Broad Institute Genome Sequencing Center for Infectious Disease"/>
            <person name="Wu L."/>
            <person name="Ma J."/>
        </authorList>
    </citation>
    <scope>NUCLEOTIDE SEQUENCE [LARGE SCALE GENOMIC DNA]</scope>
    <source>
        <strain evidence="9 10">CGMCC 1.3239</strain>
    </source>
</reference>
<dbReference type="NCBIfam" id="NF004790">
    <property type="entry name" value="PRK06136.1"/>
    <property type="match status" value="1"/>
</dbReference>
<dbReference type="EMBL" id="JBHSWW010000504">
    <property type="protein sequence ID" value="MFC6755056.1"/>
    <property type="molecule type" value="Genomic_DNA"/>
</dbReference>
<evidence type="ECO:0000256" key="7">
    <source>
        <dbReference type="RuleBase" id="RU003960"/>
    </source>
</evidence>
<evidence type="ECO:0000256" key="3">
    <source>
        <dbReference type="ARBA" id="ARBA00022603"/>
    </source>
</evidence>
<dbReference type="Gene3D" id="3.30.950.10">
    <property type="entry name" value="Methyltransferase, Cobalt-precorrin-4 Transmethylase, Domain 2"/>
    <property type="match status" value="1"/>
</dbReference>
<dbReference type="InterPro" id="IPR014777">
    <property type="entry name" value="4pyrrole_Mease_sub1"/>
</dbReference>
<dbReference type="PANTHER" id="PTHR45790:SF1">
    <property type="entry name" value="SIROHEME SYNTHASE"/>
    <property type="match status" value="1"/>
</dbReference>
<comment type="similarity">
    <text evidence="7">Belongs to the precorrin methyltransferase family.</text>
</comment>
<keyword evidence="3 7" id="KW-0489">Methyltransferase</keyword>
<dbReference type="AlphaFoldDB" id="A0ABD5SDS3"/>
<feature type="domain" description="Tetrapyrrole methylase" evidence="8">
    <location>
        <begin position="1"/>
        <end position="185"/>
    </location>
</feature>
<sequence length="217" mass="23572">DVVLYDRLVSEPIMERVRRDADRIYVGKRRAEHAVEQAAINQMLVDLAKEGKRVLRLKGGDPFIFGRGGEEIELLAANNIPFEVVPGITAASGCAAYAGIPLTHRDHAQSVRFITGHLKANDTNILWPELVADDQTLVFYMSLQGLPAICEALITHGKAPSTPAALIEKGTTPEQNTYTGTLASLPLIAKNSAIQAPTLLIIGGVVGLQPALQWYRR</sequence>
<gene>
    <name evidence="9" type="primary">cobA</name>
    <name evidence="9" type="ORF">ACFQEU_16545</name>
</gene>
<dbReference type="FunFam" id="3.30.950.10:FF:000001">
    <property type="entry name" value="Siroheme synthase"/>
    <property type="match status" value="1"/>
</dbReference>
<dbReference type="InterPro" id="IPR050161">
    <property type="entry name" value="Siro_Cobalamin_biosynth"/>
</dbReference>
<evidence type="ECO:0000313" key="10">
    <source>
        <dbReference type="Proteomes" id="UP001596442"/>
    </source>
</evidence>
<evidence type="ECO:0000313" key="9">
    <source>
        <dbReference type="EMBL" id="MFC6755056.1"/>
    </source>
</evidence>
<dbReference type="GO" id="GO:0032259">
    <property type="term" value="P:methylation"/>
    <property type="evidence" value="ECO:0007669"/>
    <property type="project" value="UniProtKB-KW"/>
</dbReference>
<organism evidence="9 10">
    <name type="scientific">Halorubrum tibetense</name>
    <dbReference type="NCBI Taxonomy" id="175631"/>
    <lineage>
        <taxon>Archaea</taxon>
        <taxon>Methanobacteriati</taxon>
        <taxon>Methanobacteriota</taxon>
        <taxon>Stenosarchaea group</taxon>
        <taxon>Halobacteria</taxon>
        <taxon>Halobacteriales</taxon>
        <taxon>Haloferacaceae</taxon>
        <taxon>Halorubrum</taxon>
    </lineage>
</organism>
<keyword evidence="5" id="KW-0949">S-adenosyl-L-methionine</keyword>
<evidence type="ECO:0000259" key="8">
    <source>
        <dbReference type="Pfam" id="PF00590"/>
    </source>
</evidence>
<dbReference type="InterPro" id="IPR035996">
    <property type="entry name" value="4pyrrol_Methylase_sf"/>
</dbReference>
<dbReference type="CDD" id="cd11642">
    <property type="entry name" value="SUMT"/>
    <property type="match status" value="1"/>
</dbReference>
<comment type="caution">
    <text evidence="9">The sequence shown here is derived from an EMBL/GenBank/DDBJ whole genome shotgun (WGS) entry which is preliminary data.</text>
</comment>
<name>A0ABD5SDS3_9EURY</name>
<evidence type="ECO:0000256" key="5">
    <source>
        <dbReference type="ARBA" id="ARBA00022691"/>
    </source>
</evidence>
<comment type="subunit">
    <text evidence="1">Homodimer.</text>
</comment>
<proteinExistence type="inferred from homology"/>
<protein>
    <recommendedName>
        <fullName evidence="2">uroporphyrinogen-III C-methyltransferase</fullName>
        <ecNumber evidence="2">2.1.1.107</ecNumber>
    </recommendedName>
</protein>
<keyword evidence="6" id="KW-0627">Porphyrin biosynthesis</keyword>
<dbReference type="InterPro" id="IPR003043">
    <property type="entry name" value="Uropor_MeTrfase_CS"/>
</dbReference>
<dbReference type="Proteomes" id="UP001596442">
    <property type="component" value="Unassembled WGS sequence"/>
</dbReference>